<dbReference type="InterPro" id="IPR001789">
    <property type="entry name" value="Sig_transdc_resp-reg_receiver"/>
</dbReference>
<feature type="non-terminal residue" evidence="8">
    <location>
        <position position="118"/>
    </location>
</feature>
<keyword evidence="1 6" id="KW-0597">Phosphoprotein</keyword>
<dbReference type="SMART" id="SM00448">
    <property type="entry name" value="REC"/>
    <property type="match status" value="1"/>
</dbReference>
<dbReference type="Gene3D" id="3.40.50.2300">
    <property type="match status" value="1"/>
</dbReference>
<comment type="caution">
    <text evidence="8">The sequence shown here is derived from an EMBL/GenBank/DDBJ whole genome shotgun (WGS) entry which is preliminary data.</text>
</comment>
<sequence>MHFPVILIIEDEHALAAALGTVCKRLGHEARLCSSGQRGLDELASGEFALAILDIGLPDMSGLVVLEQIRQRAPRLPALIITAHGNLDNAVAAKQLGAAAYLVKPLDLREVQETLRQL</sequence>
<accession>A0ABX9Q410</accession>
<evidence type="ECO:0000313" key="9">
    <source>
        <dbReference type="Proteomes" id="UP000278907"/>
    </source>
</evidence>
<evidence type="ECO:0000256" key="6">
    <source>
        <dbReference type="PROSITE-ProRule" id="PRU00169"/>
    </source>
</evidence>
<dbReference type="EMBL" id="RAWI01000938">
    <property type="protein sequence ID" value="RKH84604.1"/>
    <property type="molecule type" value="Genomic_DNA"/>
</dbReference>
<evidence type="ECO:0000256" key="5">
    <source>
        <dbReference type="ARBA" id="ARBA00023163"/>
    </source>
</evidence>
<name>A0ABX9Q410_9BACT</name>
<dbReference type="PANTHER" id="PTHR48111:SF1">
    <property type="entry name" value="TWO-COMPONENT RESPONSE REGULATOR ORR33"/>
    <property type="match status" value="1"/>
</dbReference>
<evidence type="ECO:0000259" key="7">
    <source>
        <dbReference type="PROSITE" id="PS50110"/>
    </source>
</evidence>
<dbReference type="PANTHER" id="PTHR48111">
    <property type="entry name" value="REGULATOR OF RPOS"/>
    <property type="match status" value="1"/>
</dbReference>
<organism evidence="8 9">
    <name type="scientific">Corallococcus praedator</name>
    <dbReference type="NCBI Taxonomy" id="2316724"/>
    <lineage>
        <taxon>Bacteria</taxon>
        <taxon>Pseudomonadati</taxon>
        <taxon>Myxococcota</taxon>
        <taxon>Myxococcia</taxon>
        <taxon>Myxococcales</taxon>
        <taxon>Cystobacterineae</taxon>
        <taxon>Myxococcaceae</taxon>
        <taxon>Corallococcus</taxon>
    </lineage>
</organism>
<dbReference type="SUPFAM" id="SSF52172">
    <property type="entry name" value="CheY-like"/>
    <property type="match status" value="1"/>
</dbReference>
<keyword evidence="2" id="KW-0902">Two-component regulatory system</keyword>
<dbReference type="PROSITE" id="PS50110">
    <property type="entry name" value="RESPONSE_REGULATORY"/>
    <property type="match status" value="1"/>
</dbReference>
<dbReference type="InterPro" id="IPR039420">
    <property type="entry name" value="WalR-like"/>
</dbReference>
<evidence type="ECO:0000313" key="8">
    <source>
        <dbReference type="EMBL" id="RKH84604.1"/>
    </source>
</evidence>
<evidence type="ECO:0000256" key="2">
    <source>
        <dbReference type="ARBA" id="ARBA00023012"/>
    </source>
</evidence>
<dbReference type="Pfam" id="PF00072">
    <property type="entry name" value="Response_reg"/>
    <property type="match status" value="1"/>
</dbReference>
<evidence type="ECO:0000256" key="3">
    <source>
        <dbReference type="ARBA" id="ARBA00023015"/>
    </source>
</evidence>
<gene>
    <name evidence="8" type="ORF">D7Y13_42520</name>
</gene>
<evidence type="ECO:0000256" key="1">
    <source>
        <dbReference type="ARBA" id="ARBA00022553"/>
    </source>
</evidence>
<protein>
    <submittedName>
        <fullName evidence="8">Response regulator</fullName>
    </submittedName>
</protein>
<keyword evidence="4" id="KW-0238">DNA-binding</keyword>
<keyword evidence="3" id="KW-0805">Transcription regulation</keyword>
<feature type="domain" description="Response regulatory" evidence="7">
    <location>
        <begin position="5"/>
        <end position="118"/>
    </location>
</feature>
<keyword evidence="9" id="KW-1185">Reference proteome</keyword>
<dbReference type="Proteomes" id="UP000278907">
    <property type="component" value="Unassembled WGS sequence"/>
</dbReference>
<feature type="modified residue" description="4-aspartylphosphate" evidence="6">
    <location>
        <position position="54"/>
    </location>
</feature>
<proteinExistence type="predicted"/>
<evidence type="ECO:0000256" key="4">
    <source>
        <dbReference type="ARBA" id="ARBA00023125"/>
    </source>
</evidence>
<keyword evidence="5" id="KW-0804">Transcription</keyword>
<reference evidence="8 9" key="1">
    <citation type="submission" date="2018-09" db="EMBL/GenBank/DDBJ databases">
        <authorList>
            <person name="Livingstone P.G."/>
            <person name="Whitworth D.E."/>
        </authorList>
    </citation>
    <scope>NUCLEOTIDE SEQUENCE [LARGE SCALE GENOMIC DNA]</scope>
    <source>
        <strain evidence="8 9">CA031B</strain>
    </source>
</reference>
<dbReference type="InterPro" id="IPR011006">
    <property type="entry name" value="CheY-like_superfamily"/>
</dbReference>